<evidence type="ECO:0000313" key="2">
    <source>
        <dbReference type="EMBL" id="KAK1276825.1"/>
    </source>
</evidence>
<reference evidence="2" key="2">
    <citation type="submission" date="2023-06" db="EMBL/GenBank/DDBJ databases">
        <authorList>
            <person name="Ma L."/>
            <person name="Liu K.-W."/>
            <person name="Li Z."/>
            <person name="Hsiao Y.-Y."/>
            <person name="Qi Y."/>
            <person name="Fu T."/>
            <person name="Tang G."/>
            <person name="Zhang D."/>
            <person name="Sun W.-H."/>
            <person name="Liu D.-K."/>
            <person name="Li Y."/>
            <person name="Chen G.-Z."/>
            <person name="Liu X.-D."/>
            <person name="Liao X.-Y."/>
            <person name="Jiang Y.-T."/>
            <person name="Yu X."/>
            <person name="Hao Y."/>
            <person name="Huang J."/>
            <person name="Zhao X.-W."/>
            <person name="Ke S."/>
            <person name="Chen Y.-Y."/>
            <person name="Wu W.-L."/>
            <person name="Hsu J.-L."/>
            <person name="Lin Y.-F."/>
            <person name="Huang M.-D."/>
            <person name="Li C.-Y."/>
            <person name="Huang L."/>
            <person name="Wang Z.-W."/>
            <person name="Zhao X."/>
            <person name="Zhong W.-Y."/>
            <person name="Peng D.-H."/>
            <person name="Ahmad S."/>
            <person name="Lan S."/>
            <person name="Zhang J.-S."/>
            <person name="Tsai W.-C."/>
            <person name="Van De Peer Y."/>
            <person name="Liu Z.-J."/>
        </authorList>
    </citation>
    <scope>NUCLEOTIDE SEQUENCE</scope>
    <source>
        <strain evidence="2">SCP</strain>
        <tissue evidence="2">Leaves</tissue>
    </source>
</reference>
<dbReference type="Proteomes" id="UP001179952">
    <property type="component" value="Unassembled WGS sequence"/>
</dbReference>
<dbReference type="EMBL" id="JAUJYN010000003">
    <property type="protein sequence ID" value="KAK1276825.1"/>
    <property type="molecule type" value="Genomic_DNA"/>
</dbReference>
<sequence>MHGVIARNPRRSNTLTGLARAVRKKEREREVNSDRGQICRAARKGRETGRVGSDSRRGHTNNKINKNRDF</sequence>
<evidence type="ECO:0000313" key="3">
    <source>
        <dbReference type="Proteomes" id="UP001179952"/>
    </source>
</evidence>
<proteinExistence type="predicted"/>
<evidence type="ECO:0000256" key="1">
    <source>
        <dbReference type="SAM" id="MobiDB-lite"/>
    </source>
</evidence>
<gene>
    <name evidence="2" type="ORF">QJS04_geneDACA005674</name>
</gene>
<organism evidence="2 3">
    <name type="scientific">Acorus gramineus</name>
    <name type="common">Dwarf sweet flag</name>
    <dbReference type="NCBI Taxonomy" id="55184"/>
    <lineage>
        <taxon>Eukaryota</taxon>
        <taxon>Viridiplantae</taxon>
        <taxon>Streptophyta</taxon>
        <taxon>Embryophyta</taxon>
        <taxon>Tracheophyta</taxon>
        <taxon>Spermatophyta</taxon>
        <taxon>Magnoliopsida</taxon>
        <taxon>Liliopsida</taxon>
        <taxon>Acoraceae</taxon>
        <taxon>Acorus</taxon>
    </lineage>
</organism>
<comment type="caution">
    <text evidence="2">The sequence shown here is derived from an EMBL/GenBank/DDBJ whole genome shotgun (WGS) entry which is preliminary data.</text>
</comment>
<reference evidence="2" key="1">
    <citation type="journal article" date="2023" name="Nat. Commun.">
        <title>Diploid and tetraploid genomes of Acorus and the evolution of monocots.</title>
        <authorList>
            <person name="Ma L."/>
            <person name="Liu K.W."/>
            <person name="Li Z."/>
            <person name="Hsiao Y.Y."/>
            <person name="Qi Y."/>
            <person name="Fu T."/>
            <person name="Tang G.D."/>
            <person name="Zhang D."/>
            <person name="Sun W.H."/>
            <person name="Liu D.K."/>
            <person name="Li Y."/>
            <person name="Chen G.Z."/>
            <person name="Liu X.D."/>
            <person name="Liao X.Y."/>
            <person name="Jiang Y.T."/>
            <person name="Yu X."/>
            <person name="Hao Y."/>
            <person name="Huang J."/>
            <person name="Zhao X.W."/>
            <person name="Ke S."/>
            <person name="Chen Y.Y."/>
            <person name="Wu W.L."/>
            <person name="Hsu J.L."/>
            <person name="Lin Y.F."/>
            <person name="Huang M.D."/>
            <person name="Li C.Y."/>
            <person name="Huang L."/>
            <person name="Wang Z.W."/>
            <person name="Zhao X."/>
            <person name="Zhong W.Y."/>
            <person name="Peng D.H."/>
            <person name="Ahmad S."/>
            <person name="Lan S."/>
            <person name="Zhang J.S."/>
            <person name="Tsai W.C."/>
            <person name="Van de Peer Y."/>
            <person name="Liu Z.J."/>
        </authorList>
    </citation>
    <scope>NUCLEOTIDE SEQUENCE</scope>
    <source>
        <strain evidence="2">SCP</strain>
    </source>
</reference>
<dbReference type="AlphaFoldDB" id="A0AAV9BJR6"/>
<protein>
    <submittedName>
        <fullName evidence="2">Uncharacterized protein</fullName>
    </submittedName>
</protein>
<feature type="compositionally biased region" description="Basic and acidic residues" evidence="1">
    <location>
        <begin position="44"/>
        <end position="57"/>
    </location>
</feature>
<feature type="region of interest" description="Disordered" evidence="1">
    <location>
        <begin position="1"/>
        <end position="70"/>
    </location>
</feature>
<name>A0AAV9BJR6_ACOGR</name>
<accession>A0AAV9BJR6</accession>
<keyword evidence="3" id="KW-1185">Reference proteome</keyword>